<gene>
    <name evidence="3" type="ORF">CASFOL_032091</name>
    <name evidence="4" type="ORF">CASFOL_032092</name>
</gene>
<evidence type="ECO:0000313" key="4">
    <source>
        <dbReference type="EMBL" id="KAL3623276.1"/>
    </source>
</evidence>
<sequence length="252" mass="28824">MASSLSFLQEFHEIYSEISTGKAVVRSLRNLKEIREDVVYWVEGTITGVDTNREFCYLGCRICGKKVEEVDGKKRCMQCGEYTFRDIFRYNVEVVVADETDSARLILWNRASEKLIGEPAEDVIALYGDTTRTMPDDIAEKFLGREGLFEVIVSSEHEYVDGFNVERLIVDEEIKDVYIMKNFPDYESNSDDDSFLQSMYYVEKDDRAVNKSVQADDQVADNATKDTADEIDSEAIQTPNKQKSEGVVFLQN</sequence>
<dbReference type="EMBL" id="JAVIJP010000054">
    <property type="protein sequence ID" value="KAL3623275.1"/>
    <property type="molecule type" value="Genomic_DNA"/>
</dbReference>
<proteinExistence type="predicted"/>
<evidence type="ECO:0000313" key="5">
    <source>
        <dbReference type="Proteomes" id="UP001632038"/>
    </source>
</evidence>
<feature type="region of interest" description="Disordered" evidence="1">
    <location>
        <begin position="212"/>
        <end position="252"/>
    </location>
</feature>
<protein>
    <recommendedName>
        <fullName evidence="2">Replication factor A C-terminal domain-containing protein</fullName>
    </recommendedName>
</protein>
<name>A0ABD3C336_9LAMI</name>
<comment type="caution">
    <text evidence="3">The sequence shown here is derived from an EMBL/GenBank/DDBJ whole genome shotgun (WGS) entry which is preliminary data.</text>
</comment>
<dbReference type="AlphaFoldDB" id="A0ABD3C336"/>
<reference evidence="3" key="1">
    <citation type="journal article" date="2024" name="IScience">
        <title>Strigolactones Initiate the Formation of Haustorium-like Structures in Castilleja.</title>
        <authorList>
            <person name="Buerger M."/>
            <person name="Peterson D."/>
            <person name="Chory J."/>
        </authorList>
    </citation>
    <scope>NUCLEOTIDE SEQUENCE</scope>
    <source>
        <strain evidence="3">Tecolote</strain>
        <tissue evidence="3">Flower</tissue>
    </source>
</reference>
<accession>A0ABD3C336</accession>
<keyword evidence="5" id="KW-1185">Reference proteome</keyword>
<dbReference type="EMBL" id="JAVIJP010000054">
    <property type="protein sequence ID" value="KAL3623276.1"/>
    <property type="molecule type" value="Genomic_DNA"/>
</dbReference>
<evidence type="ECO:0000259" key="2">
    <source>
        <dbReference type="Pfam" id="PF08646"/>
    </source>
</evidence>
<dbReference type="Pfam" id="PF08646">
    <property type="entry name" value="Rep_fac-A_C"/>
    <property type="match status" value="1"/>
</dbReference>
<dbReference type="PANTHER" id="PTHR47165:SF4">
    <property type="entry name" value="OS03G0429900 PROTEIN"/>
    <property type="match status" value="1"/>
</dbReference>
<dbReference type="InterPro" id="IPR013955">
    <property type="entry name" value="Rep_factor-A_C"/>
</dbReference>
<feature type="domain" description="Replication factor A C-terminal" evidence="2">
    <location>
        <begin position="42"/>
        <end position="156"/>
    </location>
</feature>
<dbReference type="SUPFAM" id="SSF50249">
    <property type="entry name" value="Nucleic acid-binding proteins"/>
    <property type="match status" value="1"/>
</dbReference>
<dbReference type="Proteomes" id="UP001632038">
    <property type="component" value="Unassembled WGS sequence"/>
</dbReference>
<evidence type="ECO:0000313" key="3">
    <source>
        <dbReference type="EMBL" id="KAL3623275.1"/>
    </source>
</evidence>
<dbReference type="Gene3D" id="2.40.50.140">
    <property type="entry name" value="Nucleic acid-binding proteins"/>
    <property type="match status" value="1"/>
</dbReference>
<reference evidence="3" key="2">
    <citation type="submission" date="2024-11" db="EMBL/GenBank/DDBJ databases">
        <authorList>
            <person name="Burger M."/>
            <person name="Chory J."/>
        </authorList>
    </citation>
    <scope>NUCLEOTIDE SEQUENCE</scope>
    <source>
        <strain evidence="3">Tecolote</strain>
        <tissue evidence="3">Flower</tissue>
    </source>
</reference>
<dbReference type="PANTHER" id="PTHR47165">
    <property type="entry name" value="OS03G0429900 PROTEIN"/>
    <property type="match status" value="1"/>
</dbReference>
<evidence type="ECO:0000256" key="1">
    <source>
        <dbReference type="SAM" id="MobiDB-lite"/>
    </source>
</evidence>
<dbReference type="InterPro" id="IPR012340">
    <property type="entry name" value="NA-bd_OB-fold"/>
</dbReference>
<organism evidence="3 5">
    <name type="scientific">Castilleja foliolosa</name>
    <dbReference type="NCBI Taxonomy" id="1961234"/>
    <lineage>
        <taxon>Eukaryota</taxon>
        <taxon>Viridiplantae</taxon>
        <taxon>Streptophyta</taxon>
        <taxon>Embryophyta</taxon>
        <taxon>Tracheophyta</taxon>
        <taxon>Spermatophyta</taxon>
        <taxon>Magnoliopsida</taxon>
        <taxon>eudicotyledons</taxon>
        <taxon>Gunneridae</taxon>
        <taxon>Pentapetalae</taxon>
        <taxon>asterids</taxon>
        <taxon>lamiids</taxon>
        <taxon>Lamiales</taxon>
        <taxon>Orobanchaceae</taxon>
        <taxon>Pedicularideae</taxon>
        <taxon>Castillejinae</taxon>
        <taxon>Castilleja</taxon>
    </lineage>
</organism>